<reference evidence="3 4" key="1">
    <citation type="submission" date="2018-12" db="EMBL/GenBank/DDBJ databases">
        <title>Rubrispira sanarue gen. nov., sp., nov., a member of the order Silvanigrellales, isolated from a brackish lake in Hamamatsu Japan.</title>
        <authorList>
            <person name="Maejima Y."/>
            <person name="Iino T."/>
            <person name="Muraguchi Y."/>
            <person name="Fukuda K."/>
            <person name="Nojiri H."/>
            <person name="Ohkuma M."/>
            <person name="Moriuchi R."/>
            <person name="Dohra H."/>
            <person name="Kimbara K."/>
            <person name="Shintani M."/>
        </authorList>
    </citation>
    <scope>NUCLEOTIDE SEQUENCE [LARGE SCALE GENOMIC DNA]</scope>
    <source>
        <strain evidence="3 4">RF1110005</strain>
    </source>
</reference>
<keyword evidence="1" id="KW-1133">Transmembrane helix</keyword>
<keyword evidence="1" id="KW-0472">Membrane</keyword>
<evidence type="ECO:0000313" key="3">
    <source>
        <dbReference type="EMBL" id="BBH51728.1"/>
    </source>
</evidence>
<organism evidence="3 4">
    <name type="scientific">Fluviispira sanaruensis</name>
    <dbReference type="NCBI Taxonomy" id="2493639"/>
    <lineage>
        <taxon>Bacteria</taxon>
        <taxon>Pseudomonadati</taxon>
        <taxon>Bdellovibrionota</taxon>
        <taxon>Oligoflexia</taxon>
        <taxon>Silvanigrellales</taxon>
        <taxon>Silvanigrellaceae</taxon>
        <taxon>Fluviispira</taxon>
    </lineage>
</organism>
<feature type="transmembrane region" description="Helical" evidence="1">
    <location>
        <begin position="154"/>
        <end position="179"/>
    </location>
</feature>
<proteinExistence type="predicted"/>
<evidence type="ECO:0000256" key="1">
    <source>
        <dbReference type="SAM" id="Phobius"/>
    </source>
</evidence>
<keyword evidence="4" id="KW-1185">Reference proteome</keyword>
<keyword evidence="1" id="KW-0812">Transmembrane</keyword>
<dbReference type="KEGG" id="sbf:JCM31447_01450"/>
<dbReference type="Proteomes" id="UP000291236">
    <property type="component" value="Chromosome"/>
</dbReference>
<dbReference type="InterPro" id="IPR003594">
    <property type="entry name" value="HATPase_dom"/>
</dbReference>
<dbReference type="RefSeq" id="WP_130605551.1">
    <property type="nucleotide sequence ID" value="NZ_AP019368.1"/>
</dbReference>
<dbReference type="EMBL" id="AP019368">
    <property type="protein sequence ID" value="BBH51728.1"/>
    <property type="molecule type" value="Genomic_DNA"/>
</dbReference>
<feature type="transmembrane region" description="Helical" evidence="1">
    <location>
        <begin position="27"/>
        <end position="48"/>
    </location>
</feature>
<dbReference type="OrthoDB" id="5469178at2"/>
<dbReference type="SUPFAM" id="SSF55874">
    <property type="entry name" value="ATPase domain of HSP90 chaperone/DNA topoisomerase II/histidine kinase"/>
    <property type="match status" value="1"/>
</dbReference>
<dbReference type="Gene3D" id="3.30.565.10">
    <property type="entry name" value="Histidine kinase-like ATPase, C-terminal domain"/>
    <property type="match status" value="1"/>
</dbReference>
<dbReference type="Pfam" id="PF02518">
    <property type="entry name" value="HATPase_c"/>
    <property type="match status" value="1"/>
</dbReference>
<feature type="domain" description="Histidine kinase/HSP90-like ATPase" evidence="2">
    <location>
        <begin position="327"/>
        <end position="444"/>
    </location>
</feature>
<accession>A0A4P2VHH2</accession>
<evidence type="ECO:0000313" key="4">
    <source>
        <dbReference type="Proteomes" id="UP000291236"/>
    </source>
</evidence>
<evidence type="ECO:0000259" key="2">
    <source>
        <dbReference type="SMART" id="SM00387"/>
    </source>
</evidence>
<sequence length="596" mass="70825">MYSKKVKAKKKREYLNSIIFSILKRSIVFPSIIIALISIIFIFVIFVYNNNKQIKSALLKIKTISKLYENSIIVSYNSSELYYKKEGYQIEANNKISVMVYANEITDIRKKNDCIDPEVYNIIFKNSYICYIKKVNYSRHSFYYLIKEKYDNKYIIYFQFILIFFFFITLSFLLSLFFINQDKILLQLKMDSKRFDDCLNLINKGDYKKTKGILNKITIYELYNAILKISNFNQKKQIVNNEVEKKSIIIHDLSKFINCIPIDLTKDNFDYELMISFIVNMRNLLRQNYDTINKYDIRKCIIEGASVLIANKIEIDLSKIKSHIFIGNENAMIQVFINIFSNILEHSYIALVKVYLKTSLETIDNNIFYVFIVKNTGSFVNINTNDDIFLKNFTTQENKNKRFGTGLYFCKNIIESYGGRVSYKSKENNHVNDSYFQLKIEIPAFSNVNEPCKNIKKNDLKRLEENKIQYIDNFVISVLEDDKFLLKKWKEFLGETKVYYYEDPQDFILDYKDNSDVSKTNLIITDYYFNNKPVDKLLDFEFLKEVMGFSGKIFLHTCIKSFIDHKNNFDYIIDSKDIYFSKEKLFLIFNNFNEFD</sequence>
<name>A0A4P2VHH2_FLUSA</name>
<dbReference type="InterPro" id="IPR036890">
    <property type="entry name" value="HATPase_C_sf"/>
</dbReference>
<dbReference type="SMART" id="SM00387">
    <property type="entry name" value="HATPase_c"/>
    <property type="match status" value="1"/>
</dbReference>
<gene>
    <name evidence="3" type="ORF">JCM31447_01450</name>
</gene>
<dbReference type="AlphaFoldDB" id="A0A4P2VHH2"/>
<protein>
    <recommendedName>
        <fullName evidence="2">Histidine kinase/HSP90-like ATPase domain-containing protein</fullName>
    </recommendedName>
</protein>